<keyword evidence="10 22" id="KW-0732">Signal</keyword>
<evidence type="ECO:0000256" key="21">
    <source>
        <dbReference type="PIRSR" id="PIRSR600823-5"/>
    </source>
</evidence>
<dbReference type="GO" id="GO:0046872">
    <property type="term" value="F:metal ion binding"/>
    <property type="evidence" value="ECO:0007669"/>
    <property type="project" value="UniProtKB-UniRule"/>
</dbReference>
<evidence type="ECO:0000256" key="13">
    <source>
        <dbReference type="ARBA" id="ARBA00023004"/>
    </source>
</evidence>
<gene>
    <name evidence="25" type="primary">LOC111012699</name>
</gene>
<dbReference type="GO" id="GO:0042744">
    <property type="term" value="P:hydrogen peroxide catabolic process"/>
    <property type="evidence" value="ECO:0007669"/>
    <property type="project" value="UniProtKB-KW"/>
</dbReference>
<comment type="similarity">
    <text evidence="22">Belongs to the peroxidase family. Classical plant (class III) peroxidase subfamily.</text>
</comment>
<keyword evidence="14 21" id="KW-1015">Disulfide bond</keyword>
<evidence type="ECO:0000256" key="16">
    <source>
        <dbReference type="ARBA" id="ARBA00023324"/>
    </source>
</evidence>
<evidence type="ECO:0000256" key="2">
    <source>
        <dbReference type="ARBA" id="ARBA00002322"/>
    </source>
</evidence>
<evidence type="ECO:0000313" key="25">
    <source>
        <dbReference type="RefSeq" id="XP_022142636.1"/>
    </source>
</evidence>
<evidence type="ECO:0000313" key="24">
    <source>
        <dbReference type="Proteomes" id="UP000504603"/>
    </source>
</evidence>
<dbReference type="GO" id="GO:0140825">
    <property type="term" value="F:lactoperoxidase activity"/>
    <property type="evidence" value="ECO:0007669"/>
    <property type="project" value="UniProtKB-EC"/>
</dbReference>
<feature type="active site" description="Proton acceptor" evidence="17">
    <location>
        <position position="75"/>
    </location>
</feature>
<dbReference type="PROSITE" id="PS00436">
    <property type="entry name" value="PEROXIDASE_2"/>
    <property type="match status" value="1"/>
</dbReference>
<comment type="cofactor">
    <cofactor evidence="19 22">
        <name>heme b</name>
        <dbReference type="ChEBI" id="CHEBI:60344"/>
    </cofactor>
    <text evidence="19 22">Binds 1 heme b (iron(II)-protoporphyrin IX) group per subunit.</text>
</comment>
<feature type="disulfide bond" evidence="21">
    <location>
        <begin position="126"/>
        <end position="324"/>
    </location>
</feature>
<dbReference type="PROSITE" id="PS00435">
    <property type="entry name" value="PEROXIDASE_1"/>
    <property type="match status" value="1"/>
</dbReference>
<dbReference type="Proteomes" id="UP000504603">
    <property type="component" value="Unplaced"/>
</dbReference>
<keyword evidence="12 22" id="KW-0560">Oxidoreductase</keyword>
<dbReference type="EC" id="1.11.1.7" evidence="5 22"/>
<evidence type="ECO:0000256" key="17">
    <source>
        <dbReference type="PIRSR" id="PIRSR600823-1"/>
    </source>
</evidence>
<dbReference type="PROSITE" id="PS50873">
    <property type="entry name" value="PEROXIDASE_4"/>
    <property type="match status" value="1"/>
</dbReference>
<dbReference type="Gene3D" id="1.10.520.10">
    <property type="match status" value="1"/>
</dbReference>
<comment type="catalytic activity">
    <reaction evidence="1 22">
        <text>2 a phenolic donor + H2O2 = 2 a phenolic radical donor + 2 H2O</text>
        <dbReference type="Rhea" id="RHEA:56136"/>
        <dbReference type="ChEBI" id="CHEBI:15377"/>
        <dbReference type="ChEBI" id="CHEBI:16240"/>
        <dbReference type="ChEBI" id="CHEBI:139520"/>
        <dbReference type="ChEBI" id="CHEBI:139521"/>
        <dbReference type="EC" id="1.11.1.7"/>
    </reaction>
</comment>
<keyword evidence="15" id="KW-0325">Glycoprotein</keyword>
<comment type="cofactor">
    <cofactor evidence="19 22">
        <name>Ca(2+)</name>
        <dbReference type="ChEBI" id="CHEBI:29108"/>
    </cofactor>
    <text evidence="19 22">Binds 2 calcium ions per subunit.</text>
</comment>
<accession>A0A6J1CMS4</accession>
<dbReference type="PRINTS" id="PR00458">
    <property type="entry name" value="PEROXIDASE"/>
</dbReference>
<keyword evidence="11 19" id="KW-0106">Calcium</keyword>
<feature type="site" description="Transition state stabilizer" evidence="20">
    <location>
        <position position="71"/>
    </location>
</feature>
<evidence type="ECO:0000256" key="6">
    <source>
        <dbReference type="ARBA" id="ARBA00022525"/>
    </source>
</evidence>
<proteinExistence type="inferred from homology"/>
<feature type="binding site" evidence="19">
    <location>
        <position position="196"/>
    </location>
    <ligand>
        <name>Ca(2+)</name>
        <dbReference type="ChEBI" id="CHEBI:29108"/>
        <label>2</label>
    </ligand>
</feature>
<feature type="disulfide bond" evidence="21">
    <location>
        <begin position="77"/>
        <end position="82"/>
    </location>
</feature>
<evidence type="ECO:0000256" key="4">
    <source>
        <dbReference type="ARBA" id="ARBA00006873"/>
    </source>
</evidence>
<keyword evidence="7 22" id="KW-0575">Peroxidase</keyword>
<feature type="chain" id="PRO_5027164313" description="Peroxidase" evidence="22">
    <location>
        <begin position="29"/>
        <end position="328"/>
    </location>
</feature>
<comment type="similarity">
    <text evidence="4">Belongs to the peroxidase family. Ascorbate peroxidase subfamily.</text>
</comment>
<dbReference type="InterPro" id="IPR000823">
    <property type="entry name" value="Peroxidase_pln"/>
</dbReference>
<dbReference type="RefSeq" id="XP_022142636.1">
    <property type="nucleotide sequence ID" value="XM_022286944.1"/>
</dbReference>
<evidence type="ECO:0000256" key="3">
    <source>
        <dbReference type="ARBA" id="ARBA00004613"/>
    </source>
</evidence>
<dbReference type="GO" id="GO:0005576">
    <property type="term" value="C:extracellular region"/>
    <property type="evidence" value="ECO:0007669"/>
    <property type="project" value="UniProtKB-SubCell"/>
</dbReference>
<dbReference type="PANTHER" id="PTHR31517">
    <property type="match status" value="1"/>
</dbReference>
<evidence type="ECO:0000256" key="15">
    <source>
        <dbReference type="ARBA" id="ARBA00023180"/>
    </source>
</evidence>
<feature type="binding site" evidence="19">
    <location>
        <position position="81"/>
    </location>
    <ligand>
        <name>Ca(2+)</name>
        <dbReference type="ChEBI" id="CHEBI:29108"/>
        <label>1</label>
    </ligand>
</feature>
<feature type="binding site" description="axial binding residue" evidence="19">
    <location>
        <position position="195"/>
    </location>
    <ligand>
        <name>heme b</name>
        <dbReference type="ChEBI" id="CHEBI:60344"/>
    </ligand>
    <ligandPart>
        <name>Fe</name>
        <dbReference type="ChEBI" id="CHEBI:18248"/>
    </ligandPart>
</feature>
<keyword evidence="16 22" id="KW-0376">Hydrogen peroxide</keyword>
<feature type="binding site" evidence="19">
    <location>
        <position position="76"/>
    </location>
    <ligand>
        <name>Ca(2+)</name>
        <dbReference type="ChEBI" id="CHEBI:29108"/>
        <label>1</label>
    </ligand>
</feature>
<dbReference type="InterPro" id="IPR002016">
    <property type="entry name" value="Haem_peroxidase"/>
</dbReference>
<dbReference type="FunFam" id="1.10.520.10:FF:000006">
    <property type="entry name" value="Peroxidase"/>
    <property type="match status" value="1"/>
</dbReference>
<evidence type="ECO:0000256" key="11">
    <source>
        <dbReference type="ARBA" id="ARBA00022837"/>
    </source>
</evidence>
<organism evidence="24 25">
    <name type="scientific">Momordica charantia</name>
    <name type="common">Bitter gourd</name>
    <name type="synonym">Balsam pear</name>
    <dbReference type="NCBI Taxonomy" id="3673"/>
    <lineage>
        <taxon>Eukaryota</taxon>
        <taxon>Viridiplantae</taxon>
        <taxon>Streptophyta</taxon>
        <taxon>Embryophyta</taxon>
        <taxon>Tracheophyta</taxon>
        <taxon>Spermatophyta</taxon>
        <taxon>Magnoliopsida</taxon>
        <taxon>eudicotyledons</taxon>
        <taxon>Gunneridae</taxon>
        <taxon>Pentapetalae</taxon>
        <taxon>rosids</taxon>
        <taxon>fabids</taxon>
        <taxon>Cucurbitales</taxon>
        <taxon>Cucurbitaceae</taxon>
        <taxon>Momordiceae</taxon>
        <taxon>Momordica</taxon>
    </lineage>
</organism>
<dbReference type="PANTHER" id="PTHR31517:SF59">
    <property type="entry name" value="PEROXIDASE"/>
    <property type="match status" value="1"/>
</dbReference>
<dbReference type="AlphaFoldDB" id="A0A6J1CMS4"/>
<dbReference type="InterPro" id="IPR019793">
    <property type="entry name" value="Peroxidases_heam-ligand_BS"/>
</dbReference>
<dbReference type="GeneID" id="111012699"/>
<dbReference type="FunFam" id="1.10.420.10:FF:000007">
    <property type="entry name" value="Peroxidase"/>
    <property type="match status" value="1"/>
</dbReference>
<evidence type="ECO:0000256" key="10">
    <source>
        <dbReference type="ARBA" id="ARBA00022729"/>
    </source>
</evidence>
<feature type="disulfide bond" evidence="21">
    <location>
        <begin position="202"/>
        <end position="234"/>
    </location>
</feature>
<dbReference type="InterPro" id="IPR019794">
    <property type="entry name" value="Peroxidases_AS"/>
</dbReference>
<protein>
    <recommendedName>
        <fullName evidence="5 22">Peroxidase</fullName>
        <ecNumber evidence="5 22">1.11.1.7</ecNumber>
    </recommendedName>
</protein>
<evidence type="ECO:0000256" key="7">
    <source>
        <dbReference type="ARBA" id="ARBA00022559"/>
    </source>
</evidence>
<evidence type="ECO:0000256" key="20">
    <source>
        <dbReference type="PIRSR" id="PIRSR600823-4"/>
    </source>
</evidence>
<feature type="binding site" evidence="19">
    <location>
        <position position="94"/>
    </location>
    <ligand>
        <name>Ca(2+)</name>
        <dbReference type="ChEBI" id="CHEBI:29108"/>
        <label>1</label>
    </ligand>
</feature>
<dbReference type="OrthoDB" id="2113341at2759"/>
<sequence length="328" mass="35689">MTTMSTTKIPCSLALALGLMMLLSFVVSSSGNLQVGFYKGKCGFRDVESIVRNVVTAALAGDRTLTAALLRLQFHDCFVSGCDASLLLDGSNSEKRAPPNLSVRGYELIDAVKNAVERACPGVVSCADIIAMATRDAVSWAGGGRYGVETGRRDGLKPAFNIDLPGPSISVSDSIAAFSKRNLSVTDMVYLLGGHTVGVAHCIFFKDRLYNYKNTGRPDPTIDPWLLNNLRNQCPRNSDNDNAVFLDQNFLSSFVVDKSFHKQILQRRGILEIDQQLALNPLTKDLVSNVAFGFDFSYKFGQAMINMGRIQVLTGSQGEIRKRCGAVN</sequence>
<dbReference type="PRINTS" id="PR00461">
    <property type="entry name" value="PLPEROXIDASE"/>
</dbReference>
<evidence type="ECO:0000256" key="12">
    <source>
        <dbReference type="ARBA" id="ARBA00023002"/>
    </source>
</evidence>
<dbReference type="KEGG" id="mcha:111012699"/>
<comment type="function">
    <text evidence="2">Removal of H(2)O(2), oxidation of toxic reductants, biosynthesis and degradation of lignin, suberization, auxin catabolism, response to environmental stresses such as wounding, pathogen attack and oxidative stress. These functions might be dependent on each isozyme/isoform in each plant tissue.</text>
</comment>
<dbReference type="CDD" id="cd00693">
    <property type="entry name" value="secretory_peroxidase"/>
    <property type="match status" value="1"/>
</dbReference>
<feature type="binding site" evidence="18">
    <location>
        <position position="165"/>
    </location>
    <ligand>
        <name>substrate</name>
    </ligand>
</feature>
<keyword evidence="9 19" id="KW-0479">Metal-binding</keyword>
<evidence type="ECO:0000256" key="18">
    <source>
        <dbReference type="PIRSR" id="PIRSR600823-2"/>
    </source>
</evidence>
<dbReference type="InterPro" id="IPR033905">
    <property type="entry name" value="Secretory_peroxidase"/>
</dbReference>
<keyword evidence="13 19" id="KW-0408">Iron</keyword>
<dbReference type="GO" id="GO:0020037">
    <property type="term" value="F:heme binding"/>
    <property type="evidence" value="ECO:0007669"/>
    <property type="project" value="UniProtKB-UniRule"/>
</dbReference>
<name>A0A6J1CMS4_MOMCH</name>
<comment type="subcellular location">
    <subcellularLocation>
        <location evidence="3 22">Secreted</location>
    </subcellularLocation>
</comment>
<evidence type="ECO:0000256" key="5">
    <source>
        <dbReference type="ARBA" id="ARBA00012313"/>
    </source>
</evidence>
<feature type="binding site" evidence="19">
    <location>
        <position position="83"/>
    </location>
    <ligand>
        <name>Ca(2+)</name>
        <dbReference type="ChEBI" id="CHEBI:29108"/>
        <label>1</label>
    </ligand>
</feature>
<keyword evidence="8 22" id="KW-0349">Heme</keyword>
<keyword evidence="24" id="KW-1185">Reference proteome</keyword>
<feature type="binding site" evidence="19">
    <location>
        <position position="79"/>
    </location>
    <ligand>
        <name>Ca(2+)</name>
        <dbReference type="ChEBI" id="CHEBI:29108"/>
        <label>1</label>
    </ligand>
</feature>
<feature type="domain" description="Plant heme peroxidase family profile" evidence="23">
    <location>
        <begin position="32"/>
        <end position="328"/>
    </location>
</feature>
<keyword evidence="6 22" id="KW-0964">Secreted</keyword>
<reference evidence="25" key="1">
    <citation type="submission" date="2025-08" db="UniProtKB">
        <authorList>
            <consortium name="RefSeq"/>
        </authorList>
    </citation>
    <scope>IDENTIFICATION</scope>
    <source>
        <strain evidence="25">OHB3-1</strain>
    </source>
</reference>
<evidence type="ECO:0000256" key="9">
    <source>
        <dbReference type="ARBA" id="ARBA00022723"/>
    </source>
</evidence>
<feature type="signal peptide" evidence="22">
    <location>
        <begin position="1"/>
        <end position="28"/>
    </location>
</feature>
<dbReference type="Gene3D" id="1.10.420.10">
    <property type="entry name" value="Peroxidase, domain 2"/>
    <property type="match status" value="1"/>
</dbReference>
<feature type="binding site" evidence="19">
    <location>
        <position position="257"/>
    </location>
    <ligand>
        <name>Ca(2+)</name>
        <dbReference type="ChEBI" id="CHEBI:29108"/>
        <label>2</label>
    </ligand>
</feature>
<evidence type="ECO:0000256" key="14">
    <source>
        <dbReference type="ARBA" id="ARBA00023157"/>
    </source>
</evidence>
<evidence type="ECO:0000256" key="19">
    <source>
        <dbReference type="PIRSR" id="PIRSR600823-3"/>
    </source>
</evidence>
<evidence type="ECO:0000256" key="8">
    <source>
        <dbReference type="ARBA" id="ARBA00022617"/>
    </source>
</evidence>
<feature type="disulfide bond" evidence="21">
    <location>
        <begin position="42"/>
        <end position="120"/>
    </location>
</feature>
<dbReference type="GO" id="GO:0006979">
    <property type="term" value="P:response to oxidative stress"/>
    <property type="evidence" value="ECO:0007669"/>
    <property type="project" value="UniProtKB-UniRule"/>
</dbReference>
<feature type="binding site" evidence="19">
    <location>
        <position position="85"/>
    </location>
    <ligand>
        <name>Ca(2+)</name>
        <dbReference type="ChEBI" id="CHEBI:29108"/>
        <label>1</label>
    </ligand>
</feature>
<evidence type="ECO:0000259" key="23">
    <source>
        <dbReference type="PROSITE" id="PS50873"/>
    </source>
</evidence>
<evidence type="ECO:0000256" key="22">
    <source>
        <dbReference type="RuleBase" id="RU362060"/>
    </source>
</evidence>
<evidence type="ECO:0000256" key="1">
    <source>
        <dbReference type="ARBA" id="ARBA00000189"/>
    </source>
</evidence>
<feature type="binding site" evidence="19">
    <location>
        <position position="247"/>
    </location>
    <ligand>
        <name>Ca(2+)</name>
        <dbReference type="ChEBI" id="CHEBI:29108"/>
        <label>2</label>
    </ligand>
</feature>
<dbReference type="Pfam" id="PF00141">
    <property type="entry name" value="peroxidase"/>
    <property type="match status" value="1"/>
</dbReference>
<dbReference type="InterPro" id="IPR010255">
    <property type="entry name" value="Haem_peroxidase_sf"/>
</dbReference>
<dbReference type="SUPFAM" id="SSF48113">
    <property type="entry name" value="Heme-dependent peroxidases"/>
    <property type="match status" value="1"/>
</dbReference>